<keyword evidence="2" id="KW-1185">Reference proteome</keyword>
<organism evidence="1 2">
    <name type="scientific">Aspergillus eucalypticola (strain CBS 122712 / IBT 29274)</name>
    <dbReference type="NCBI Taxonomy" id="1448314"/>
    <lineage>
        <taxon>Eukaryota</taxon>
        <taxon>Fungi</taxon>
        <taxon>Dikarya</taxon>
        <taxon>Ascomycota</taxon>
        <taxon>Pezizomycotina</taxon>
        <taxon>Eurotiomycetes</taxon>
        <taxon>Eurotiomycetidae</taxon>
        <taxon>Eurotiales</taxon>
        <taxon>Aspergillaceae</taxon>
        <taxon>Aspergillus</taxon>
        <taxon>Aspergillus subgen. Circumdati</taxon>
    </lineage>
</organism>
<dbReference type="EMBL" id="MSFU01000009">
    <property type="protein sequence ID" value="PWY75927.1"/>
    <property type="molecule type" value="Genomic_DNA"/>
</dbReference>
<dbReference type="Proteomes" id="UP000246171">
    <property type="component" value="Unassembled WGS sequence"/>
</dbReference>
<dbReference type="AlphaFoldDB" id="A0A317VSB8"/>
<evidence type="ECO:0000313" key="2">
    <source>
        <dbReference type="Proteomes" id="UP000246171"/>
    </source>
</evidence>
<evidence type="ECO:0000313" key="1">
    <source>
        <dbReference type="EMBL" id="PWY75927.1"/>
    </source>
</evidence>
<dbReference type="VEuPathDB" id="FungiDB:BO83DRAFT_250416"/>
<gene>
    <name evidence="1" type="ORF">BO83DRAFT_250416</name>
</gene>
<comment type="caution">
    <text evidence="1">The sequence shown here is derived from an EMBL/GenBank/DDBJ whole genome shotgun (WGS) entry which is preliminary data.</text>
</comment>
<dbReference type="RefSeq" id="XP_025389457.1">
    <property type="nucleotide sequence ID" value="XM_025527035.1"/>
</dbReference>
<reference evidence="1" key="1">
    <citation type="submission" date="2016-12" db="EMBL/GenBank/DDBJ databases">
        <title>The genomes of Aspergillus section Nigri reveals drivers in fungal speciation.</title>
        <authorList>
            <consortium name="DOE Joint Genome Institute"/>
            <person name="Vesth T.C."/>
            <person name="Nybo J."/>
            <person name="Theobald S."/>
            <person name="Brandl J."/>
            <person name="Frisvad J.C."/>
            <person name="Nielsen K.F."/>
            <person name="Lyhne E.K."/>
            <person name="Kogle M.E."/>
            <person name="Kuo A."/>
            <person name="Riley R."/>
            <person name="Clum A."/>
            <person name="Nolan M."/>
            <person name="Lipzen A."/>
            <person name="Salamov A."/>
            <person name="Henrissat B."/>
            <person name="Wiebenga A."/>
            <person name="De vries R.P."/>
            <person name="Grigoriev I.V."/>
            <person name="Mortensen U.H."/>
            <person name="Andersen M.R."/>
            <person name="Baker S.E."/>
        </authorList>
    </citation>
    <scope>NUCLEOTIDE SEQUENCE</scope>
    <source>
        <strain evidence="1">CBS 122712</strain>
    </source>
</reference>
<accession>A0A317VSB8</accession>
<proteinExistence type="predicted"/>
<dbReference type="GeneID" id="37048997"/>
<protein>
    <submittedName>
        <fullName evidence="1">Uncharacterized protein</fullName>
    </submittedName>
</protein>
<sequence>MWKRHNLKHIVFCMSLLCQMTYLNTIFRYSCEKAPPFFLTGGFQRPLAFPIVSGYTRSFDSQTCSASWSMGIRNPHRIWAMAKSWNINKWRE</sequence>
<name>A0A317VSB8_ASPEC</name>